<sequence length="166" mass="17799">SPALHTGLDAALLSALVSWTRTGRERARETRTGRDGEEEGREGQVSGGEGGGGDMRGTACAHFDTAVETGCLANDVRGNSGGKVKEVVTNGHGRVLPARRYRTFRLPWRPLRRRPEESACVAHAAPFLQKTGSSGGRHGTGKSRLFRKRKRPTGISPLSPPHPGVR</sequence>
<comment type="caution">
    <text evidence="2">The sequence shown here is derived from an EMBL/GenBank/DDBJ whole genome shotgun (WGS) entry which is preliminary data.</text>
</comment>
<feature type="region of interest" description="Disordered" evidence="1">
    <location>
        <begin position="21"/>
        <end position="56"/>
    </location>
</feature>
<feature type="compositionally biased region" description="Basic and acidic residues" evidence="1">
    <location>
        <begin position="22"/>
        <end position="35"/>
    </location>
</feature>
<accession>A0A8H7ZNZ4</accession>
<evidence type="ECO:0000313" key="3">
    <source>
        <dbReference type="Proteomes" id="UP000673691"/>
    </source>
</evidence>
<proteinExistence type="predicted"/>
<gene>
    <name evidence="2" type="ORF">BJ554DRAFT_3543</name>
</gene>
<reference evidence="2 3" key="1">
    <citation type="journal article" name="Sci. Rep.">
        <title>Genome-scale phylogenetic analyses confirm Olpidium as the closest living zoosporic fungus to the non-flagellated, terrestrial fungi.</title>
        <authorList>
            <person name="Chang Y."/>
            <person name="Rochon D."/>
            <person name="Sekimoto S."/>
            <person name="Wang Y."/>
            <person name="Chovatia M."/>
            <person name="Sandor L."/>
            <person name="Salamov A."/>
            <person name="Grigoriev I.V."/>
            <person name="Stajich J.E."/>
            <person name="Spatafora J.W."/>
        </authorList>
    </citation>
    <scope>NUCLEOTIDE SEQUENCE [LARGE SCALE GENOMIC DNA]</scope>
    <source>
        <strain evidence="2">S191</strain>
    </source>
</reference>
<feature type="compositionally biased region" description="Basic residues" evidence="1">
    <location>
        <begin position="139"/>
        <end position="152"/>
    </location>
</feature>
<feature type="compositionally biased region" description="Gly residues" evidence="1">
    <location>
        <begin position="45"/>
        <end position="55"/>
    </location>
</feature>
<feature type="non-terminal residue" evidence="2">
    <location>
        <position position="1"/>
    </location>
</feature>
<protein>
    <submittedName>
        <fullName evidence="2">Uncharacterized protein</fullName>
    </submittedName>
</protein>
<keyword evidence="3" id="KW-1185">Reference proteome</keyword>
<evidence type="ECO:0000256" key="1">
    <source>
        <dbReference type="SAM" id="MobiDB-lite"/>
    </source>
</evidence>
<organism evidence="2 3">
    <name type="scientific">Olpidium bornovanus</name>
    <dbReference type="NCBI Taxonomy" id="278681"/>
    <lineage>
        <taxon>Eukaryota</taxon>
        <taxon>Fungi</taxon>
        <taxon>Fungi incertae sedis</taxon>
        <taxon>Olpidiomycota</taxon>
        <taxon>Olpidiomycotina</taxon>
        <taxon>Olpidiomycetes</taxon>
        <taxon>Olpidiales</taxon>
        <taxon>Olpidiaceae</taxon>
        <taxon>Olpidium</taxon>
    </lineage>
</organism>
<evidence type="ECO:0000313" key="2">
    <source>
        <dbReference type="EMBL" id="KAG5456657.1"/>
    </source>
</evidence>
<name>A0A8H7ZNZ4_9FUNG</name>
<dbReference type="Proteomes" id="UP000673691">
    <property type="component" value="Unassembled WGS sequence"/>
</dbReference>
<feature type="region of interest" description="Disordered" evidence="1">
    <location>
        <begin position="128"/>
        <end position="166"/>
    </location>
</feature>
<dbReference type="EMBL" id="JAEFCI010011388">
    <property type="protein sequence ID" value="KAG5456657.1"/>
    <property type="molecule type" value="Genomic_DNA"/>
</dbReference>
<dbReference type="AlphaFoldDB" id="A0A8H7ZNZ4"/>